<accession>A0A0K6SB10</accession>
<dbReference type="EMBL" id="CDMZ01005704">
    <property type="protein sequence ID" value="CUC10790.1"/>
    <property type="molecule type" value="Genomic_DNA"/>
</dbReference>
<evidence type="ECO:0000313" key="1">
    <source>
        <dbReference type="EMBL" id="CUC10790.1"/>
    </source>
</evidence>
<dbReference type="VEuPathDB" id="CryptoDB:Cvel_12045"/>
<name>A0A0K6SB10_9ALVE</name>
<gene>
    <name evidence="1" type="ORF">Cvel_12045.t1</name>
</gene>
<reference evidence="1" key="1">
    <citation type="submission" date="2014-11" db="EMBL/GenBank/DDBJ databases">
        <title>Molecular phylogeny of cliff fern family Woodsiaceae with morphological implications.</title>
        <authorList>
            <person name="Shao Y.-Z."/>
            <person name="Wei R."/>
            <person name="Zhang X.-C."/>
        </authorList>
    </citation>
    <scope>NUCLEOTIDE SEQUENCE</scope>
</reference>
<proteinExistence type="predicted"/>
<sequence>MITKVAEVQDAALKAAAKKEKKETTLNKMRGWYYWGEMGSMGAEGMGSAFKVGANGATTYVGEFRGGMREGMGLLWYWRKKETWGDYSGEKEIVAGMWEGGKFVEGVSIVEGKGWREGWVGKGEGRWSEGAGFTGKVRYYKERWEAGPAGKYGMGDYPIAWGYMEGHYVQDLENGSVKAFGK</sequence>
<dbReference type="AlphaFoldDB" id="A0A0K6SB10"/>
<protein>
    <submittedName>
        <fullName evidence="1">Uncharacterized protein</fullName>
    </submittedName>
</protein>
<organism evidence="1">
    <name type="scientific">Chromera velia CCMP2878</name>
    <dbReference type="NCBI Taxonomy" id="1169474"/>
    <lineage>
        <taxon>Eukaryota</taxon>
        <taxon>Sar</taxon>
        <taxon>Alveolata</taxon>
        <taxon>Colpodellida</taxon>
        <taxon>Chromeraceae</taxon>
        <taxon>Chromera</taxon>
    </lineage>
</organism>